<evidence type="ECO:0000313" key="4">
    <source>
        <dbReference type="EMBL" id="PWE58305.1"/>
    </source>
</evidence>
<dbReference type="Pfam" id="PF19838">
    <property type="entry name" value="LptD_2"/>
    <property type="match status" value="1"/>
</dbReference>
<feature type="chain" id="PRO_5015794490" description="LPS-assembly protein LptD" evidence="1">
    <location>
        <begin position="33"/>
        <end position="786"/>
    </location>
</feature>
<sequence length="786" mass="86675" precursor="true">MAVINRKTIRRLLTALLTGVAASAYFSATVVAAYAQSNSLQSLEPNIPAESKLMLAANELVYDKDAERISAVGGVQINYAGYKMVAQRVEYDQKTGRMTAIGNIELIEPGGNRLYAETLDVTDDFAEGFLNALRVETTDNTRLAAESAERVGARDMILNNGVYTACLPCAKKPDRAPLWQIKAQRVIQNGEKHTVRLENARFELFGQPIAWIPVLEVPDHTVKRKSGFLFPSMSTTENLGFGLKVPYYYAISNSKDLTVSGTGYTNQGFLLDAEYRQRFDNGILTLRAAGISQMKPEAFTAGTSDAEVKERGMIQSTGAFNINPRWAFGWDVMTQTDNNFSRTYDLNGLDESVHTNQVYLTGMGDRNIFDMRAFYFDVQDSNPRDTEENKQAMVYPVIDYGYIAPVPVAGGELSIDVNFTNISRSNPDIYTVSGYDRFRGLDGRMARLSAEAEWKRTFITDGGLSLTPILALRGDALNVDMASPNSIDPARYLYGGGFEGDDANARGMVTAGLEARYPILMTTANSSHVFEPIAQIFVRPDEQMAGRLPNEDAQSFVFDATNLFERDKFSGYDRIEGGTRANVGLRYTGTFDSGYTLHGIFGQSYHLAGLNSFATDDLVNAGANSGLESDVSDFVSMASVTTPYGLSLTALARLDEKTLEPMRTGASIGYGNDRLQTNLTYTQIAAQPKYAASEESTELQTSASFRLTQYVSVFGSMTWDLNNDVVSRRSAGFSYEDECTIFSLYYTDKRDISNTAANDWQIGARLSFRTLGDIQVGDAPQGNYRY</sequence>
<dbReference type="GO" id="GO:0015920">
    <property type="term" value="P:lipopolysaccharide transport"/>
    <property type="evidence" value="ECO:0007669"/>
    <property type="project" value="InterPro"/>
</dbReference>
<reference evidence="4 5" key="1">
    <citation type="submission" date="2018-05" db="EMBL/GenBank/DDBJ databases">
        <title>The draft genome of strain NS-104.</title>
        <authorList>
            <person name="Hang P."/>
            <person name="Jiang J."/>
        </authorList>
    </citation>
    <scope>NUCLEOTIDE SEQUENCE [LARGE SCALE GENOMIC DNA]</scope>
    <source>
        <strain evidence="4 5">NS-104</strain>
    </source>
</reference>
<keyword evidence="1" id="KW-0732">Signal</keyword>
<comment type="subunit">
    <text evidence="1">Component of the lipopolysaccharide transport and assembly complex.</text>
</comment>
<comment type="similarity">
    <text evidence="1">Belongs to the LptD family.</text>
</comment>
<dbReference type="GO" id="GO:0009279">
    <property type="term" value="C:cell outer membrane"/>
    <property type="evidence" value="ECO:0007669"/>
    <property type="project" value="UniProtKB-SubCell"/>
</dbReference>
<dbReference type="EMBL" id="QFBC01000001">
    <property type="protein sequence ID" value="PWE58305.1"/>
    <property type="molecule type" value="Genomic_DNA"/>
</dbReference>
<keyword evidence="1" id="KW-0998">Cell outer membrane</keyword>
<comment type="function">
    <text evidence="1">Involved in the assembly of lipopolysaccharide (LPS) at the surface of the outer membrane.</text>
</comment>
<evidence type="ECO:0000259" key="3">
    <source>
        <dbReference type="Pfam" id="PF19838"/>
    </source>
</evidence>
<dbReference type="InterPro" id="IPR020889">
    <property type="entry name" value="LipoPS_assembly_LptD"/>
</dbReference>
<comment type="caution">
    <text evidence="4">The sequence shown here is derived from an EMBL/GenBank/DDBJ whole genome shotgun (WGS) entry which is preliminary data.</text>
</comment>
<dbReference type="OrthoDB" id="9760225at2"/>
<proteinExistence type="inferred from homology"/>
<comment type="subcellular location">
    <subcellularLocation>
        <location evidence="1">Cell outer membrane</location>
    </subcellularLocation>
</comment>
<dbReference type="PANTHER" id="PTHR30189:SF1">
    <property type="entry name" value="LPS-ASSEMBLY PROTEIN LPTD"/>
    <property type="match status" value="1"/>
</dbReference>
<dbReference type="AlphaFoldDB" id="A0A2U2DY91"/>
<gene>
    <name evidence="1" type="primary">lptD</name>
    <name evidence="4" type="ORF">DEM27_03830</name>
</gene>
<feature type="domain" description="LptD C-terminal" evidence="2">
    <location>
        <begin position="309"/>
        <end position="696"/>
    </location>
</feature>
<evidence type="ECO:0000313" key="5">
    <source>
        <dbReference type="Proteomes" id="UP000245252"/>
    </source>
</evidence>
<feature type="domain" description="LPS-assembly protein LptD central" evidence="3">
    <location>
        <begin position="211"/>
        <end position="290"/>
    </location>
</feature>
<dbReference type="InterPro" id="IPR007543">
    <property type="entry name" value="LptD_C"/>
</dbReference>
<dbReference type="HAMAP" id="MF_01411">
    <property type="entry name" value="LPS_assembly_LptD"/>
    <property type="match status" value="1"/>
</dbReference>
<dbReference type="RefSeq" id="WP_109456823.1">
    <property type="nucleotide sequence ID" value="NZ_QFBC01000001.1"/>
</dbReference>
<dbReference type="GO" id="GO:0043165">
    <property type="term" value="P:Gram-negative-bacterium-type cell outer membrane assembly"/>
    <property type="evidence" value="ECO:0007669"/>
    <property type="project" value="UniProtKB-UniRule"/>
</dbReference>
<protein>
    <recommendedName>
        <fullName evidence="1">LPS-assembly protein LptD</fullName>
    </recommendedName>
</protein>
<evidence type="ECO:0000256" key="1">
    <source>
        <dbReference type="HAMAP-Rule" id="MF_01411"/>
    </source>
</evidence>
<accession>A0A2U2DY91</accession>
<evidence type="ECO:0000259" key="2">
    <source>
        <dbReference type="Pfam" id="PF04453"/>
    </source>
</evidence>
<feature type="signal peptide" evidence="1">
    <location>
        <begin position="1"/>
        <end position="32"/>
    </location>
</feature>
<comment type="caution">
    <text evidence="1">Lacks conserved residue(s) required for the propagation of feature annotation.</text>
</comment>
<keyword evidence="1" id="KW-0472">Membrane</keyword>
<dbReference type="GO" id="GO:1990351">
    <property type="term" value="C:transporter complex"/>
    <property type="evidence" value="ECO:0007669"/>
    <property type="project" value="TreeGrafter"/>
</dbReference>
<dbReference type="PANTHER" id="PTHR30189">
    <property type="entry name" value="LPS-ASSEMBLY PROTEIN"/>
    <property type="match status" value="1"/>
</dbReference>
<dbReference type="InterPro" id="IPR045659">
    <property type="entry name" value="LptD_2"/>
</dbReference>
<dbReference type="Pfam" id="PF04453">
    <property type="entry name" value="LptD"/>
    <property type="match status" value="1"/>
</dbReference>
<organism evidence="4 5">
    <name type="scientific">Metarhizobium album</name>
    <dbReference type="NCBI Taxonomy" id="2182425"/>
    <lineage>
        <taxon>Bacteria</taxon>
        <taxon>Pseudomonadati</taxon>
        <taxon>Pseudomonadota</taxon>
        <taxon>Alphaproteobacteria</taxon>
        <taxon>Hyphomicrobiales</taxon>
        <taxon>Rhizobiaceae</taxon>
        <taxon>Metarhizobium</taxon>
    </lineage>
</organism>
<name>A0A2U2DY91_9HYPH</name>
<dbReference type="InterPro" id="IPR050218">
    <property type="entry name" value="LptD"/>
</dbReference>
<keyword evidence="5" id="KW-1185">Reference proteome</keyword>
<dbReference type="Proteomes" id="UP000245252">
    <property type="component" value="Unassembled WGS sequence"/>
</dbReference>